<dbReference type="InterPro" id="IPR001452">
    <property type="entry name" value="SH3_domain"/>
</dbReference>
<evidence type="ECO:0000259" key="5">
    <source>
        <dbReference type="PROSITE" id="PS50835"/>
    </source>
</evidence>
<dbReference type="Gene3D" id="2.30.30.40">
    <property type="entry name" value="SH3 Domains"/>
    <property type="match status" value="1"/>
</dbReference>
<evidence type="ECO:0000256" key="3">
    <source>
        <dbReference type="PROSITE-ProRule" id="PRU00192"/>
    </source>
</evidence>
<dbReference type="EMBL" id="HE802053">
    <property type="protein sequence ID" value="CCH23134.1"/>
    <property type="molecule type" value="mRNA"/>
</dbReference>
<dbReference type="SUPFAM" id="SSF50044">
    <property type="entry name" value="SH3-domain"/>
    <property type="match status" value="1"/>
</dbReference>
<organism evidence="6">
    <name type="scientific">Clytia hemisphaerica</name>
    <dbReference type="NCBI Taxonomy" id="252671"/>
    <lineage>
        <taxon>Eukaryota</taxon>
        <taxon>Metazoa</taxon>
        <taxon>Cnidaria</taxon>
        <taxon>Hydrozoa</taxon>
        <taxon>Hydroidolina</taxon>
        <taxon>Leptothecata</taxon>
        <taxon>Obeliida</taxon>
        <taxon>Clytiidae</taxon>
        <taxon>Clytia</taxon>
    </lineage>
</organism>
<dbReference type="Pfam" id="PF07679">
    <property type="entry name" value="I-set"/>
    <property type="match status" value="1"/>
</dbReference>
<proteinExistence type="evidence at transcript level"/>
<feature type="non-terminal residue" evidence="6">
    <location>
        <position position="1"/>
    </location>
</feature>
<reference evidence="6" key="2">
    <citation type="submission" date="2012-05" db="EMBL/GenBank/DDBJ databases">
        <title>Independent evolution of striated muscles in cnidarians and bilaterians.</title>
        <authorList>
            <person name="Steinmetz P.R.H."/>
            <person name="Kraus J.E.M."/>
            <person name="Larroux C."/>
            <person name="Hammel J.U."/>
            <person name="Amon-Hassenzahl A."/>
            <person name="Houliston E."/>
            <person name="Woerheide G."/>
            <person name="Nickel M."/>
            <person name="Degnan B.M."/>
            <person name="Technau U."/>
        </authorList>
    </citation>
    <scope>NUCLEOTIDE SEQUENCE</scope>
    <source>
        <tissue evidence="6">Whole animal</tissue>
    </source>
</reference>
<feature type="domain" description="SH3" evidence="4">
    <location>
        <begin position="108"/>
        <end position="170"/>
    </location>
</feature>
<dbReference type="InterPro" id="IPR013783">
    <property type="entry name" value="Ig-like_fold"/>
</dbReference>
<dbReference type="PROSITE" id="PS50835">
    <property type="entry name" value="IG_LIKE"/>
    <property type="match status" value="1"/>
</dbReference>
<dbReference type="InterPro" id="IPR013098">
    <property type="entry name" value="Ig_I-set"/>
</dbReference>
<reference evidence="6" key="1">
    <citation type="submission" date="2012-04" db="EMBL/GenBank/DDBJ databases">
        <authorList>
            <person name="Steinmetz P."/>
        </authorList>
    </citation>
    <scope>NUCLEOTIDE SEQUENCE</scope>
    <source>
        <tissue evidence="6">Whole animal</tissue>
    </source>
</reference>
<dbReference type="InterPro" id="IPR007110">
    <property type="entry name" value="Ig-like_dom"/>
</dbReference>
<sequence>QSQQVVQGSNCRFDARLETHSTQTKIQWLCGEESVTSSRFSHMTVVSEDDLQSLVIDDVKLLDTSQYTCVVSNDFGRCECSAELLVLPAGLDGDDSNSQSGSRKFSLIPLTTYTVSEDYHPKSEDCISLNKDETVQVLDKSKADIWLVQKLDGSEQIGFVEPKALKEVETGTVERKSSGDASKGGLETILDDNILSMIQEEQK</sequence>
<keyword evidence="2 3" id="KW-0728">SH3 domain</keyword>
<feature type="non-terminal residue" evidence="6">
    <location>
        <position position="203"/>
    </location>
</feature>
<gene>
    <name evidence="6" type="primary">obscurin</name>
</gene>
<dbReference type="InterPro" id="IPR036179">
    <property type="entry name" value="Ig-like_dom_sf"/>
</dbReference>
<dbReference type="InterPro" id="IPR036028">
    <property type="entry name" value="SH3-like_dom_sf"/>
</dbReference>
<dbReference type="Gene3D" id="2.60.40.10">
    <property type="entry name" value="Immunoglobulins"/>
    <property type="match status" value="1"/>
</dbReference>
<dbReference type="SUPFAM" id="SSF48726">
    <property type="entry name" value="Immunoglobulin"/>
    <property type="match status" value="1"/>
</dbReference>
<evidence type="ECO:0000313" key="6">
    <source>
        <dbReference type="EMBL" id="CCH23134.1"/>
    </source>
</evidence>
<evidence type="ECO:0000259" key="4">
    <source>
        <dbReference type="PROSITE" id="PS50002"/>
    </source>
</evidence>
<feature type="domain" description="Ig-like" evidence="5">
    <location>
        <begin position="1"/>
        <end position="73"/>
    </location>
</feature>
<comment type="similarity">
    <text evidence="1">Belongs to the protein kinase superfamily. CAMK Ser/Thr protein kinase family.</text>
</comment>
<protein>
    <submittedName>
        <fullName evidence="6">Obscurin</fullName>
    </submittedName>
</protein>
<dbReference type="SMART" id="SM00326">
    <property type="entry name" value="SH3"/>
    <property type="match status" value="1"/>
</dbReference>
<evidence type="ECO:0000256" key="1">
    <source>
        <dbReference type="ARBA" id="ARBA00006692"/>
    </source>
</evidence>
<dbReference type="AlphaFoldDB" id="I2G9F0"/>
<accession>I2G9F0</accession>
<evidence type="ECO:0000256" key="2">
    <source>
        <dbReference type="ARBA" id="ARBA00022443"/>
    </source>
</evidence>
<name>I2G9F0_9CNID</name>
<dbReference type="PROSITE" id="PS50002">
    <property type="entry name" value="SH3"/>
    <property type="match status" value="1"/>
</dbReference>